<dbReference type="Pfam" id="PF20049">
    <property type="entry name" value="DUF6451"/>
    <property type="match status" value="1"/>
</dbReference>
<dbReference type="SUPFAM" id="SSF56672">
    <property type="entry name" value="DNA/RNA polymerases"/>
    <property type="match status" value="1"/>
</dbReference>
<name>A0A2G8JGP4_STIJA</name>
<dbReference type="GO" id="GO:0004519">
    <property type="term" value="F:endonuclease activity"/>
    <property type="evidence" value="ECO:0007669"/>
    <property type="project" value="UniProtKB-KW"/>
</dbReference>
<keyword evidence="3" id="KW-1185">Reference proteome</keyword>
<evidence type="ECO:0000313" key="2">
    <source>
        <dbReference type="EMBL" id="PIK34921.1"/>
    </source>
</evidence>
<dbReference type="Proteomes" id="UP000230750">
    <property type="component" value="Unassembled WGS sequence"/>
</dbReference>
<dbReference type="PROSITE" id="PS50878">
    <property type="entry name" value="RT_POL"/>
    <property type="match status" value="1"/>
</dbReference>
<keyword evidence="2" id="KW-0548">Nucleotidyltransferase</keyword>
<evidence type="ECO:0000259" key="1">
    <source>
        <dbReference type="PROSITE" id="PS50878"/>
    </source>
</evidence>
<dbReference type="CDD" id="cd01650">
    <property type="entry name" value="RT_nLTR_like"/>
    <property type="match status" value="1"/>
</dbReference>
<keyword evidence="2" id="KW-0255">Endonuclease</keyword>
<dbReference type="GO" id="GO:0003964">
    <property type="term" value="F:RNA-directed DNA polymerase activity"/>
    <property type="evidence" value="ECO:0007669"/>
    <property type="project" value="UniProtKB-KW"/>
</dbReference>
<organism evidence="2 3">
    <name type="scientific">Stichopus japonicus</name>
    <name type="common">Sea cucumber</name>
    <dbReference type="NCBI Taxonomy" id="307972"/>
    <lineage>
        <taxon>Eukaryota</taxon>
        <taxon>Metazoa</taxon>
        <taxon>Echinodermata</taxon>
        <taxon>Eleutherozoa</taxon>
        <taxon>Echinozoa</taxon>
        <taxon>Holothuroidea</taxon>
        <taxon>Aspidochirotacea</taxon>
        <taxon>Aspidochirotida</taxon>
        <taxon>Stichopodidae</taxon>
        <taxon>Apostichopus</taxon>
    </lineage>
</organism>
<dbReference type="STRING" id="307972.A0A2G8JGP4"/>
<evidence type="ECO:0000313" key="3">
    <source>
        <dbReference type="Proteomes" id="UP000230750"/>
    </source>
</evidence>
<dbReference type="InterPro" id="IPR000477">
    <property type="entry name" value="RT_dom"/>
</dbReference>
<dbReference type="OrthoDB" id="6242193at2759"/>
<dbReference type="PANTHER" id="PTHR47027">
    <property type="entry name" value="REVERSE TRANSCRIPTASE DOMAIN-CONTAINING PROTEIN"/>
    <property type="match status" value="1"/>
</dbReference>
<protein>
    <submittedName>
        <fullName evidence="2">Endonuclease-reverse transcriptase</fullName>
    </submittedName>
</protein>
<comment type="caution">
    <text evidence="2">The sequence shown here is derived from an EMBL/GenBank/DDBJ whole genome shotgun (WGS) entry which is preliminary data.</text>
</comment>
<keyword evidence="2" id="KW-0540">Nuclease</keyword>
<dbReference type="InterPro" id="IPR043502">
    <property type="entry name" value="DNA/RNA_pol_sf"/>
</dbReference>
<dbReference type="PANTHER" id="PTHR47027:SF25">
    <property type="entry name" value="REVERSE TRANSCRIPTASE DOMAIN-CONTAINING PROTEIN"/>
    <property type="match status" value="1"/>
</dbReference>
<gene>
    <name evidence="2" type="ORF">BSL78_28261</name>
</gene>
<keyword evidence="2" id="KW-0378">Hydrolase</keyword>
<accession>A0A2G8JGP4</accession>
<keyword evidence="2" id="KW-0808">Transferase</keyword>
<keyword evidence="2" id="KW-0695">RNA-directed DNA polymerase</keyword>
<dbReference type="AlphaFoldDB" id="A0A2G8JGP4"/>
<proteinExistence type="predicted"/>
<feature type="domain" description="Reverse transcriptase" evidence="1">
    <location>
        <begin position="286"/>
        <end position="556"/>
    </location>
</feature>
<dbReference type="EMBL" id="MRZV01002040">
    <property type="protein sequence ID" value="PIK34921.1"/>
    <property type="molecule type" value="Genomic_DNA"/>
</dbReference>
<dbReference type="Pfam" id="PF00078">
    <property type="entry name" value="RVT_1"/>
    <property type="match status" value="1"/>
</dbReference>
<dbReference type="InterPro" id="IPR045609">
    <property type="entry name" value="DUF6451"/>
</dbReference>
<reference evidence="2 3" key="1">
    <citation type="journal article" date="2017" name="PLoS Biol.">
        <title>The sea cucumber genome provides insights into morphological evolution and visceral regeneration.</title>
        <authorList>
            <person name="Zhang X."/>
            <person name="Sun L."/>
            <person name="Yuan J."/>
            <person name="Sun Y."/>
            <person name="Gao Y."/>
            <person name="Zhang L."/>
            <person name="Li S."/>
            <person name="Dai H."/>
            <person name="Hamel J.F."/>
            <person name="Liu C."/>
            <person name="Yu Y."/>
            <person name="Liu S."/>
            <person name="Lin W."/>
            <person name="Guo K."/>
            <person name="Jin S."/>
            <person name="Xu P."/>
            <person name="Storey K.B."/>
            <person name="Huan P."/>
            <person name="Zhang T."/>
            <person name="Zhou Y."/>
            <person name="Zhang J."/>
            <person name="Lin C."/>
            <person name="Li X."/>
            <person name="Xing L."/>
            <person name="Huo D."/>
            <person name="Sun M."/>
            <person name="Wang L."/>
            <person name="Mercier A."/>
            <person name="Li F."/>
            <person name="Yang H."/>
            <person name="Xiang J."/>
        </authorList>
    </citation>
    <scope>NUCLEOTIDE SEQUENCE [LARGE SCALE GENOMIC DNA]</scope>
    <source>
        <strain evidence="2">Shaxun</strain>
        <tissue evidence="2">Muscle</tissue>
    </source>
</reference>
<sequence>MRGAGVASDHQLVRTQIKLKLKKQDKKANPRMKYDVSKLQNPAIKNQFSVELKNKFAVLEAVSDDVDIEAKWDNFNNAFNQSAKEVLGTRKRNQKPWIGVESWKKVEERKHIKMKIENAKSIRIKQQLQAEYKAKDKEVKSSIRSDKRKWVDSLAGDAQRAAENGQMKTLYELTKTICNEKPRHATGVKDKQGNIITDEEGKRTRWKAHFEEILNRDIPTNPVVKISDDIPELETIDTTPVSKAEVKNAIKKLKNGKAGGVDMLTPELLKADIDTTANKLHSIICDIWDQEKIPKDWKKGLIVKLPKKGDLTECGNWRGITLLPTASKILGRIVIDRIKIGIDKKLRPEQAGFRQGKSTTEQIFILRNIIEQSIEWQSSLYINFIDFEKAFDSIHRDSLWEIMRHYGIPGKIINIVKLMYSDSVCAVLDDGEVTEWFQVKTGVKQGCVMSGFLFLLVIDWMMRETTKDNNTGIRWQMMSKLEDLDFADDIALLSSSHSQMQKKTNSITGLASRVGLKVNKKKTKIMRMNNKKRDAVKIAEDDIDDVNEFAYLGAIVSKDGGGEREMNSRINKARVAFTKLNKIWRSKQYGRKTKIKLYKTLVRPVLLYGCETWKMNKSDENRLDSFQSHSV</sequence>